<protein>
    <submittedName>
        <fullName evidence="1">Uncharacterized protein</fullName>
    </submittedName>
</protein>
<organism evidence="1 2">
    <name type="scientific">Mycena rosella</name>
    <name type="common">Pink bonnet</name>
    <name type="synonym">Agaricus rosellus</name>
    <dbReference type="NCBI Taxonomy" id="1033263"/>
    <lineage>
        <taxon>Eukaryota</taxon>
        <taxon>Fungi</taxon>
        <taxon>Dikarya</taxon>
        <taxon>Basidiomycota</taxon>
        <taxon>Agaricomycotina</taxon>
        <taxon>Agaricomycetes</taxon>
        <taxon>Agaricomycetidae</taxon>
        <taxon>Agaricales</taxon>
        <taxon>Marasmiineae</taxon>
        <taxon>Mycenaceae</taxon>
        <taxon>Mycena</taxon>
    </lineage>
</organism>
<sequence length="54" mass="6098">FWDLYIHALYNSNKCSKVLKDKMVETPAFTAELGKISLRTNVGRIDTTMACESS</sequence>
<gene>
    <name evidence="1" type="ORF">B0H17DRAFT_938493</name>
</gene>
<reference evidence="1" key="1">
    <citation type="submission" date="2023-03" db="EMBL/GenBank/DDBJ databases">
        <title>Massive genome expansion in bonnet fungi (Mycena s.s.) driven by repeated elements and novel gene families across ecological guilds.</title>
        <authorList>
            <consortium name="Lawrence Berkeley National Laboratory"/>
            <person name="Harder C.B."/>
            <person name="Miyauchi S."/>
            <person name="Viragh M."/>
            <person name="Kuo A."/>
            <person name="Thoen E."/>
            <person name="Andreopoulos B."/>
            <person name="Lu D."/>
            <person name="Skrede I."/>
            <person name="Drula E."/>
            <person name="Henrissat B."/>
            <person name="Morin E."/>
            <person name="Kohler A."/>
            <person name="Barry K."/>
            <person name="LaButti K."/>
            <person name="Morin E."/>
            <person name="Salamov A."/>
            <person name="Lipzen A."/>
            <person name="Mereny Z."/>
            <person name="Hegedus B."/>
            <person name="Baldrian P."/>
            <person name="Stursova M."/>
            <person name="Weitz H."/>
            <person name="Taylor A."/>
            <person name="Grigoriev I.V."/>
            <person name="Nagy L.G."/>
            <person name="Martin F."/>
            <person name="Kauserud H."/>
        </authorList>
    </citation>
    <scope>NUCLEOTIDE SEQUENCE</scope>
    <source>
        <strain evidence="1">CBHHK067</strain>
    </source>
</reference>
<dbReference type="PANTHER" id="PTHR37287">
    <property type="entry name" value="INO EIGHTY SUBUNIT 1"/>
    <property type="match status" value="1"/>
</dbReference>
<dbReference type="PANTHER" id="PTHR37287:SF1">
    <property type="entry name" value="INO EIGHTY SUBUNIT 1"/>
    <property type="match status" value="1"/>
</dbReference>
<dbReference type="EMBL" id="JARKIE010000080">
    <property type="protein sequence ID" value="KAJ7688241.1"/>
    <property type="molecule type" value="Genomic_DNA"/>
</dbReference>
<dbReference type="Proteomes" id="UP001221757">
    <property type="component" value="Unassembled WGS sequence"/>
</dbReference>
<dbReference type="AlphaFoldDB" id="A0AAD7DE79"/>
<feature type="non-terminal residue" evidence="1">
    <location>
        <position position="1"/>
    </location>
</feature>
<keyword evidence="2" id="KW-1185">Reference proteome</keyword>
<dbReference type="GO" id="GO:0031011">
    <property type="term" value="C:Ino80 complex"/>
    <property type="evidence" value="ECO:0007669"/>
    <property type="project" value="InterPro"/>
</dbReference>
<comment type="caution">
    <text evidence="1">The sequence shown here is derived from an EMBL/GenBank/DDBJ whole genome shotgun (WGS) entry which is preliminary data.</text>
</comment>
<proteinExistence type="predicted"/>
<dbReference type="InterPro" id="IPR038014">
    <property type="entry name" value="Ies1"/>
</dbReference>
<accession>A0AAD7DE79</accession>
<name>A0AAD7DE79_MYCRO</name>
<evidence type="ECO:0000313" key="2">
    <source>
        <dbReference type="Proteomes" id="UP001221757"/>
    </source>
</evidence>
<evidence type="ECO:0000313" key="1">
    <source>
        <dbReference type="EMBL" id="KAJ7688241.1"/>
    </source>
</evidence>